<evidence type="ECO:0000256" key="9">
    <source>
        <dbReference type="ARBA" id="ARBA00023163"/>
    </source>
</evidence>
<dbReference type="FunFam" id="3.30.160.60:FF:000325">
    <property type="entry name" value="ZFP90 zinc finger protein"/>
    <property type="match status" value="1"/>
</dbReference>
<keyword evidence="5 11" id="KW-0863">Zinc-finger</keyword>
<gene>
    <name evidence="14" type="ORF">HZH68_013648</name>
</gene>
<keyword evidence="3" id="KW-0479">Metal-binding</keyword>
<dbReference type="GO" id="GO:0032502">
    <property type="term" value="P:developmental process"/>
    <property type="evidence" value="ECO:0007669"/>
    <property type="project" value="UniProtKB-ARBA"/>
</dbReference>
<evidence type="ECO:0000256" key="3">
    <source>
        <dbReference type="ARBA" id="ARBA00022723"/>
    </source>
</evidence>
<dbReference type="Pfam" id="PF13894">
    <property type="entry name" value="zf-C2H2_4"/>
    <property type="match status" value="1"/>
</dbReference>
<keyword evidence="4" id="KW-0677">Repeat</keyword>
<keyword evidence="7" id="KW-0805">Transcription regulation</keyword>
<dbReference type="FunFam" id="3.30.160.60:FF:001049">
    <property type="entry name" value="zinc finger protein 319"/>
    <property type="match status" value="1"/>
</dbReference>
<evidence type="ECO:0000256" key="2">
    <source>
        <dbReference type="ARBA" id="ARBA00006991"/>
    </source>
</evidence>
<dbReference type="Pfam" id="PF13465">
    <property type="entry name" value="zf-H2C2_2"/>
    <property type="match status" value="1"/>
</dbReference>
<dbReference type="Proteomes" id="UP000617340">
    <property type="component" value="Unassembled WGS sequence"/>
</dbReference>
<dbReference type="GO" id="GO:0003677">
    <property type="term" value="F:DNA binding"/>
    <property type="evidence" value="ECO:0007669"/>
    <property type="project" value="UniProtKB-KW"/>
</dbReference>
<dbReference type="FunFam" id="3.30.160.60:FF:000761">
    <property type="entry name" value="Zinc finger protein 449"/>
    <property type="match status" value="1"/>
</dbReference>
<keyword evidence="9" id="KW-0804">Transcription</keyword>
<dbReference type="Pfam" id="PF00096">
    <property type="entry name" value="zf-C2H2"/>
    <property type="match status" value="4"/>
</dbReference>
<accession>A0A834JF29</accession>
<feature type="domain" description="C2H2-type" evidence="13">
    <location>
        <begin position="230"/>
        <end position="257"/>
    </location>
</feature>
<keyword evidence="6" id="KW-0862">Zinc</keyword>
<feature type="domain" description="C2H2-type" evidence="13">
    <location>
        <begin position="398"/>
        <end position="425"/>
    </location>
</feature>
<evidence type="ECO:0000256" key="8">
    <source>
        <dbReference type="ARBA" id="ARBA00023125"/>
    </source>
</evidence>
<evidence type="ECO:0000259" key="12">
    <source>
        <dbReference type="PROSITE" id="PS50089"/>
    </source>
</evidence>
<sequence length="698" mass="80053">MSEECPNCRQITNTSDSRLVKDSCGHTKCRMCLLYEEQGCKTCRDLPQTSGNFVELTNDNRVNTESSVIGEEIILPLELVINKNSKCIYKDTFDSKKDIYKLSTVNTDSEKNSIKMYIPKIESCDISSNAQMRLNNENNLVSQSADTFNDVQTSIGTRVNVRNKKPKLDPIEFVDKGPLKDKHLKSSNRSHISVIPGTPEKYKCNACNKIFRNKKGKCYHDACVTGIKPYQCTFCDRSFVKRSHFEYHERVHSGYKPYKCGICEKAFPQQNKLNRHMHSHNKEKQFICPKCKKRYSKQEDLKNHLNSHNNSVVYTCKVCGKSFCVLTNLKRHMRTHTNERPYVCDQCSKSFKDKSLLIRHKRTHQKDRPFSCAHCNRVFLSKSELRRHLAVHTDDKPFSCEYCQTVFRRKDNLNRHIRHHHTETSTVETNKLQNLAEDANKKVLKLKQTSTKHKQKGRKVERTTSDVILKSPNKVSIGVTNSHEQINSRLDPMGNITPVIRTTTELSNAVPVINGPICIRKPEDKTESNKKTFTYTEPIPLAEAVVINRRIEEKLYPQNMSRHNYFLCNYLNHSDKQQHAATPSSMRAANHCTKVNYSNLNGLSSETTTATEATFLCQTPESSNFNLEKDSIIQHKISKEKSVGCDDTKAPEITTLKKTNDLFVEVIGLKDCNSIDTKEEKQEQANCVSTIKKTYGRS</sequence>
<dbReference type="GO" id="GO:0005634">
    <property type="term" value="C:nucleus"/>
    <property type="evidence" value="ECO:0007669"/>
    <property type="project" value="UniProtKB-SubCell"/>
</dbReference>
<keyword evidence="8" id="KW-0238">DNA-binding</keyword>
<dbReference type="FunFam" id="3.30.160.60:FF:000100">
    <property type="entry name" value="Zinc finger 45-like"/>
    <property type="match status" value="2"/>
</dbReference>
<dbReference type="PANTHER" id="PTHR24394">
    <property type="entry name" value="ZINC FINGER PROTEIN"/>
    <property type="match status" value="1"/>
</dbReference>
<dbReference type="SUPFAM" id="SSF57667">
    <property type="entry name" value="beta-beta-alpha zinc fingers"/>
    <property type="match status" value="4"/>
</dbReference>
<comment type="caution">
    <text evidence="14">The sequence shown here is derived from an EMBL/GenBank/DDBJ whole genome shotgun (WGS) entry which is preliminary data.</text>
</comment>
<keyword evidence="10" id="KW-0539">Nucleus</keyword>
<evidence type="ECO:0000256" key="6">
    <source>
        <dbReference type="ARBA" id="ARBA00022833"/>
    </source>
</evidence>
<feature type="domain" description="C2H2-type" evidence="13">
    <location>
        <begin position="202"/>
        <end position="229"/>
    </location>
</feature>
<feature type="domain" description="C2H2-type" evidence="13">
    <location>
        <begin position="258"/>
        <end position="285"/>
    </location>
</feature>
<proteinExistence type="inferred from homology"/>
<dbReference type="FunFam" id="3.30.160.60:FF:000202">
    <property type="entry name" value="Zinc finger protein 574"/>
    <property type="match status" value="1"/>
</dbReference>
<dbReference type="PROSITE" id="PS50157">
    <property type="entry name" value="ZINC_FINGER_C2H2_2"/>
    <property type="match status" value="8"/>
</dbReference>
<evidence type="ECO:0000259" key="13">
    <source>
        <dbReference type="PROSITE" id="PS50157"/>
    </source>
</evidence>
<feature type="domain" description="C2H2-type" evidence="13">
    <location>
        <begin position="370"/>
        <end position="397"/>
    </location>
</feature>
<dbReference type="Gene3D" id="3.30.160.60">
    <property type="entry name" value="Classic Zinc Finger"/>
    <property type="match status" value="7"/>
</dbReference>
<dbReference type="SMART" id="SM00355">
    <property type="entry name" value="ZnF_C2H2"/>
    <property type="match status" value="8"/>
</dbReference>
<name>A0A834JF29_VESGE</name>
<dbReference type="InterPro" id="IPR013087">
    <property type="entry name" value="Znf_C2H2_type"/>
</dbReference>
<feature type="domain" description="C2H2-type" evidence="13">
    <location>
        <begin position="286"/>
        <end position="313"/>
    </location>
</feature>
<evidence type="ECO:0000313" key="15">
    <source>
        <dbReference type="Proteomes" id="UP000617340"/>
    </source>
</evidence>
<dbReference type="SUPFAM" id="SSF57850">
    <property type="entry name" value="RING/U-box"/>
    <property type="match status" value="1"/>
</dbReference>
<reference evidence="14" key="1">
    <citation type="journal article" date="2020" name="G3 (Bethesda)">
        <title>High-Quality Assemblies for Three Invasive Social Wasps from the &lt;i&gt;Vespula&lt;/i&gt; Genus.</title>
        <authorList>
            <person name="Harrop T.W.R."/>
            <person name="Guhlin J."/>
            <person name="McLaughlin G.M."/>
            <person name="Permina E."/>
            <person name="Stockwell P."/>
            <person name="Gilligan J."/>
            <person name="Le Lec M.F."/>
            <person name="Gruber M.A.M."/>
            <person name="Quinn O."/>
            <person name="Lovegrove M."/>
            <person name="Duncan E.J."/>
            <person name="Remnant E.J."/>
            <person name="Van Eeckhoven J."/>
            <person name="Graham B."/>
            <person name="Knapp R.A."/>
            <person name="Langford K.W."/>
            <person name="Kronenberg Z."/>
            <person name="Press M.O."/>
            <person name="Eacker S.M."/>
            <person name="Wilson-Rankin E.E."/>
            <person name="Purcell J."/>
            <person name="Lester P.J."/>
            <person name="Dearden P.K."/>
        </authorList>
    </citation>
    <scope>NUCLEOTIDE SEQUENCE</scope>
    <source>
        <strain evidence="14">Linc-1</strain>
    </source>
</reference>
<comment type="subcellular location">
    <subcellularLocation>
        <location evidence="1">Nucleus</location>
    </subcellularLocation>
</comment>
<protein>
    <submittedName>
        <fullName evidence="14">Uncharacterized protein</fullName>
    </submittedName>
</protein>
<dbReference type="GO" id="GO:0008270">
    <property type="term" value="F:zinc ion binding"/>
    <property type="evidence" value="ECO:0007669"/>
    <property type="project" value="UniProtKB-KW"/>
</dbReference>
<evidence type="ECO:0000256" key="4">
    <source>
        <dbReference type="ARBA" id="ARBA00022737"/>
    </source>
</evidence>
<evidence type="ECO:0000256" key="1">
    <source>
        <dbReference type="ARBA" id="ARBA00004123"/>
    </source>
</evidence>
<feature type="domain" description="C2H2-type" evidence="13">
    <location>
        <begin position="342"/>
        <end position="369"/>
    </location>
</feature>
<evidence type="ECO:0000256" key="10">
    <source>
        <dbReference type="ARBA" id="ARBA00023242"/>
    </source>
</evidence>
<evidence type="ECO:0000256" key="5">
    <source>
        <dbReference type="ARBA" id="ARBA00022771"/>
    </source>
</evidence>
<dbReference type="PROSITE" id="PS50089">
    <property type="entry name" value="ZF_RING_2"/>
    <property type="match status" value="1"/>
</dbReference>
<feature type="domain" description="C2H2-type" evidence="13">
    <location>
        <begin position="314"/>
        <end position="341"/>
    </location>
</feature>
<comment type="similarity">
    <text evidence="2">Belongs to the krueppel C2H2-type zinc-finger protein family.</text>
</comment>
<dbReference type="PANTHER" id="PTHR24394:SF48">
    <property type="entry name" value="ZINC FINGER PROTEIN 771"/>
    <property type="match status" value="1"/>
</dbReference>
<evidence type="ECO:0000313" key="14">
    <source>
        <dbReference type="EMBL" id="KAF7386516.1"/>
    </source>
</evidence>
<dbReference type="AlphaFoldDB" id="A0A834JF29"/>
<dbReference type="PROSITE" id="PS00028">
    <property type="entry name" value="ZINC_FINGER_C2H2_1"/>
    <property type="match status" value="6"/>
</dbReference>
<organism evidence="14 15">
    <name type="scientific">Vespula germanica</name>
    <name type="common">German yellow jacket</name>
    <name type="synonym">Paravespula germanica</name>
    <dbReference type="NCBI Taxonomy" id="30212"/>
    <lineage>
        <taxon>Eukaryota</taxon>
        <taxon>Metazoa</taxon>
        <taxon>Ecdysozoa</taxon>
        <taxon>Arthropoda</taxon>
        <taxon>Hexapoda</taxon>
        <taxon>Insecta</taxon>
        <taxon>Pterygota</taxon>
        <taxon>Neoptera</taxon>
        <taxon>Endopterygota</taxon>
        <taxon>Hymenoptera</taxon>
        <taxon>Apocrita</taxon>
        <taxon>Aculeata</taxon>
        <taxon>Vespoidea</taxon>
        <taxon>Vespidae</taxon>
        <taxon>Vespinae</taxon>
        <taxon>Vespula</taxon>
    </lineage>
</organism>
<evidence type="ECO:0000256" key="7">
    <source>
        <dbReference type="ARBA" id="ARBA00023015"/>
    </source>
</evidence>
<dbReference type="InterPro" id="IPR036236">
    <property type="entry name" value="Znf_C2H2_sf"/>
</dbReference>
<feature type="domain" description="RING-type" evidence="12">
    <location>
        <begin position="5"/>
        <end position="44"/>
    </location>
</feature>
<keyword evidence="15" id="KW-1185">Reference proteome</keyword>
<dbReference type="GO" id="GO:0000981">
    <property type="term" value="F:DNA-binding transcription factor activity, RNA polymerase II-specific"/>
    <property type="evidence" value="ECO:0007669"/>
    <property type="project" value="TreeGrafter"/>
</dbReference>
<evidence type="ECO:0000256" key="11">
    <source>
        <dbReference type="PROSITE-ProRule" id="PRU00042"/>
    </source>
</evidence>
<dbReference type="InterPro" id="IPR001841">
    <property type="entry name" value="Znf_RING"/>
</dbReference>
<dbReference type="EMBL" id="JACSDZ010000015">
    <property type="protein sequence ID" value="KAF7386516.1"/>
    <property type="molecule type" value="Genomic_DNA"/>
</dbReference>